<proteinExistence type="predicted"/>
<comment type="caution">
    <text evidence="2">The sequence shown here is derived from an EMBL/GenBank/DDBJ whole genome shotgun (WGS) entry which is preliminary data.</text>
</comment>
<protein>
    <recommendedName>
        <fullName evidence="3">DUF5723 domain-containing protein</fullName>
    </recommendedName>
</protein>
<reference evidence="2" key="1">
    <citation type="journal article" date="2020" name="mSystems">
        <title>Genome- and Community-Level Interaction Insights into Carbon Utilization and Element Cycling Functions of Hydrothermarchaeota in Hydrothermal Sediment.</title>
        <authorList>
            <person name="Zhou Z."/>
            <person name="Liu Y."/>
            <person name="Xu W."/>
            <person name="Pan J."/>
            <person name="Luo Z.H."/>
            <person name="Li M."/>
        </authorList>
    </citation>
    <scope>NUCLEOTIDE SEQUENCE [LARGE SCALE GENOMIC DNA]</scope>
    <source>
        <strain evidence="2">SpSt-754</strain>
    </source>
</reference>
<evidence type="ECO:0008006" key="3">
    <source>
        <dbReference type="Google" id="ProtNLM"/>
    </source>
</evidence>
<accession>A0A7V3KPC7</accession>
<dbReference type="AlphaFoldDB" id="A0A7V3KPC7"/>
<feature type="signal peptide" evidence="1">
    <location>
        <begin position="1"/>
        <end position="23"/>
    </location>
</feature>
<dbReference type="EMBL" id="DTGD01000219">
    <property type="protein sequence ID" value="HGB36398.1"/>
    <property type="molecule type" value="Genomic_DNA"/>
</dbReference>
<evidence type="ECO:0000313" key="2">
    <source>
        <dbReference type="EMBL" id="HGB36398.1"/>
    </source>
</evidence>
<name>A0A7V3KPC7_UNCW3</name>
<evidence type="ECO:0000256" key="1">
    <source>
        <dbReference type="SAM" id="SignalP"/>
    </source>
</evidence>
<keyword evidence="1" id="KW-0732">Signal</keyword>
<feature type="chain" id="PRO_5031109849" description="DUF5723 domain-containing protein" evidence="1">
    <location>
        <begin position="24"/>
        <end position="236"/>
    </location>
</feature>
<sequence>MFLSILAFICYFSVSPVSSQLFASNPSSLLDHSSTIFFNPSLLGEKTKLELSLASYTFLESFKLYSLAFCYKKVALGMCYAGTKELNEKFYAFGFSRKLKDVDFGLSISINERLYEDFVSRQLNGALAFSKSSEDLTFGASFSKNLSESTLNLFAVLNESIGRTFIDYIFYSNERTLSLSQEFKILPFLSLSLGFSKNPDQYFAGISANNYIKPALSIRYLQNLGYLVTSGIEYTF</sequence>
<organism evidence="2">
    <name type="scientific">candidate division WOR-3 bacterium</name>
    <dbReference type="NCBI Taxonomy" id="2052148"/>
    <lineage>
        <taxon>Bacteria</taxon>
        <taxon>Bacteria division WOR-3</taxon>
    </lineage>
</organism>
<gene>
    <name evidence="2" type="ORF">ENV38_05805</name>
</gene>